<evidence type="ECO:0000313" key="2">
    <source>
        <dbReference type="Proteomes" id="UP001153334"/>
    </source>
</evidence>
<proteinExistence type="predicted"/>
<organism evidence="1 2">
    <name type="scientific">Nemania bipapillata</name>
    <dbReference type="NCBI Taxonomy" id="110536"/>
    <lineage>
        <taxon>Eukaryota</taxon>
        <taxon>Fungi</taxon>
        <taxon>Dikarya</taxon>
        <taxon>Ascomycota</taxon>
        <taxon>Pezizomycotina</taxon>
        <taxon>Sordariomycetes</taxon>
        <taxon>Xylariomycetidae</taxon>
        <taxon>Xylariales</taxon>
        <taxon>Xylariaceae</taxon>
        <taxon>Nemania</taxon>
    </lineage>
</organism>
<gene>
    <name evidence="1" type="ORF">ONZ43_g5953</name>
</gene>
<evidence type="ECO:0000313" key="1">
    <source>
        <dbReference type="EMBL" id="KAJ8110135.1"/>
    </source>
</evidence>
<accession>A0ACC2I4R7</accession>
<sequence>MATIMIDTCVWPMCETLYDSHTAEFIFLIEQLVGVWKAHIARPVWHPNPWTTELPRKISHSVGDKGWIPLLYFIAVKCRVHRVRLQAIKLLSQTAHKEGIWDSKLALILAKEVMRIEEGDYYRDFEKDEKFPIAIVGYTTSTWDFLRIPWGF</sequence>
<keyword evidence="2" id="KW-1185">Reference proteome</keyword>
<name>A0ACC2I4R7_9PEZI</name>
<protein>
    <submittedName>
        <fullName evidence="1">Uncharacterized protein</fullName>
    </submittedName>
</protein>
<dbReference type="Proteomes" id="UP001153334">
    <property type="component" value="Unassembled WGS sequence"/>
</dbReference>
<reference evidence="1" key="1">
    <citation type="submission" date="2022-11" db="EMBL/GenBank/DDBJ databases">
        <title>Genome Sequence of Nemania bipapillata.</title>
        <authorList>
            <person name="Buettner E."/>
        </authorList>
    </citation>
    <scope>NUCLEOTIDE SEQUENCE</scope>
    <source>
        <strain evidence="1">CP14</strain>
    </source>
</reference>
<comment type="caution">
    <text evidence="1">The sequence shown here is derived from an EMBL/GenBank/DDBJ whole genome shotgun (WGS) entry which is preliminary data.</text>
</comment>
<dbReference type="EMBL" id="JAPESX010001977">
    <property type="protein sequence ID" value="KAJ8110135.1"/>
    <property type="molecule type" value="Genomic_DNA"/>
</dbReference>